<evidence type="ECO:0000313" key="3">
    <source>
        <dbReference type="Proteomes" id="UP001497522"/>
    </source>
</evidence>
<dbReference type="EMBL" id="OZ023718">
    <property type="protein sequence ID" value="CAK9867399.1"/>
    <property type="molecule type" value="Genomic_DNA"/>
</dbReference>
<reference evidence="2" key="1">
    <citation type="submission" date="2024-03" db="EMBL/GenBank/DDBJ databases">
        <authorList>
            <consortium name="ELIXIR-Norway"/>
            <consortium name="Elixir Norway"/>
        </authorList>
    </citation>
    <scope>NUCLEOTIDE SEQUENCE</scope>
</reference>
<keyword evidence="3" id="KW-1185">Reference proteome</keyword>
<organism evidence="2 3">
    <name type="scientific">Sphagnum jensenii</name>
    <dbReference type="NCBI Taxonomy" id="128206"/>
    <lineage>
        <taxon>Eukaryota</taxon>
        <taxon>Viridiplantae</taxon>
        <taxon>Streptophyta</taxon>
        <taxon>Embryophyta</taxon>
        <taxon>Bryophyta</taxon>
        <taxon>Sphagnophytina</taxon>
        <taxon>Sphagnopsida</taxon>
        <taxon>Sphagnales</taxon>
        <taxon>Sphagnaceae</taxon>
        <taxon>Sphagnum</taxon>
    </lineage>
</organism>
<evidence type="ECO:0000256" key="1">
    <source>
        <dbReference type="SAM" id="Phobius"/>
    </source>
</evidence>
<gene>
    <name evidence="2" type="ORF">CSSPJE1EN2_LOCUS10394</name>
</gene>
<sequence length="355" mass="38488">MEKFYDEVAGGPLCMADMERGASEVDMFGFSSATSPPPQVRSWFDVKVVYVGVRSCPLEDAPESLTMRFPPRNIGTALEVNGGRISPSEETNLILRRDRIDTESAEATYVSTSNLRTTGTLLYNVLNKDEAILIGSLEHEEKSSSSSCSSSTKHQVYDNAAHGHHNCCVSKSSINPCWHMENSCVVGQRGCAFSRGRQHEHTRMPTATPAAMEVCMVGRDSGTPVILTQTVQLRARRRPNWQASLDVIPEAEVLGKPPHRVMMVDEPGLITDSNMFPYYFGDKAAAAGGGGGHCCGTLEGIGHWEGDDGEMSWFNAGVRVGVGIGLGMCLGVGIGIGLFVRTCQTTTKTFRRGFL</sequence>
<proteinExistence type="predicted"/>
<name>A0ABP1AXS2_9BRYO</name>
<feature type="transmembrane region" description="Helical" evidence="1">
    <location>
        <begin position="320"/>
        <end position="340"/>
    </location>
</feature>
<dbReference type="PANTHER" id="PTHR37244">
    <property type="entry name" value="NADP-SPECIFIC GLUTAMATE DEHYDROGENASE"/>
    <property type="match status" value="1"/>
</dbReference>
<keyword evidence="1" id="KW-0472">Membrane</keyword>
<accession>A0ABP1AXS2</accession>
<keyword evidence="1" id="KW-0812">Transmembrane</keyword>
<keyword evidence="1" id="KW-1133">Transmembrane helix</keyword>
<dbReference type="PANTHER" id="PTHR37244:SF1">
    <property type="entry name" value="NADP-SPECIFIC GLUTAMATE DEHYDROGENASE"/>
    <property type="match status" value="1"/>
</dbReference>
<protein>
    <submittedName>
        <fullName evidence="2">Uncharacterized protein</fullName>
    </submittedName>
</protein>
<evidence type="ECO:0000313" key="2">
    <source>
        <dbReference type="EMBL" id="CAK9867399.1"/>
    </source>
</evidence>
<dbReference type="Proteomes" id="UP001497522">
    <property type="component" value="Chromosome 17"/>
</dbReference>